<dbReference type="Pfam" id="PF03959">
    <property type="entry name" value="FSH1"/>
    <property type="match status" value="1"/>
</dbReference>
<protein>
    <recommendedName>
        <fullName evidence="2">Serine hydrolase domain-containing protein</fullName>
    </recommendedName>
</protein>
<gene>
    <name evidence="3" type="ORF">RI543_004629</name>
</gene>
<evidence type="ECO:0000313" key="4">
    <source>
        <dbReference type="Proteomes" id="UP001306508"/>
    </source>
</evidence>
<dbReference type="InterPro" id="IPR005645">
    <property type="entry name" value="FSH-like_dom"/>
</dbReference>
<accession>A0AAN7WEZ3</accession>
<dbReference type="Gene3D" id="3.40.50.1820">
    <property type="entry name" value="alpha/beta hydrolase"/>
    <property type="match status" value="1"/>
</dbReference>
<proteinExistence type="predicted"/>
<dbReference type="GO" id="GO:0005737">
    <property type="term" value="C:cytoplasm"/>
    <property type="evidence" value="ECO:0007669"/>
    <property type="project" value="TreeGrafter"/>
</dbReference>
<keyword evidence="4" id="KW-1185">Reference proteome</keyword>
<dbReference type="InterPro" id="IPR029058">
    <property type="entry name" value="AB_hydrolase_fold"/>
</dbReference>
<dbReference type="InterPro" id="IPR050593">
    <property type="entry name" value="LovG"/>
</dbReference>
<keyword evidence="1" id="KW-0378">Hydrolase</keyword>
<evidence type="ECO:0000313" key="3">
    <source>
        <dbReference type="EMBL" id="KAK5774095.1"/>
    </source>
</evidence>
<feature type="domain" description="Serine hydrolase" evidence="2">
    <location>
        <begin position="3"/>
        <end position="208"/>
    </location>
</feature>
<dbReference type="AlphaFoldDB" id="A0AAN7WEZ3"/>
<name>A0AAN7WEZ3_9SACH</name>
<comment type="caution">
    <text evidence="3">The sequence shown here is derived from an EMBL/GenBank/DDBJ whole genome shotgun (WGS) entry which is preliminary data.</text>
</comment>
<sequence length="221" mass="24855">MSRKILMLHGLAQSGDYFHSKTKGFRTELEKLGFTFCYATAPNRYPAADLPDFESDVTSADNQILAWLQNDPINKTYFLPQTTVNYLREIILKEGPFAGILGFSQGAGLLGYLATEFNHLLNLTFEQQPKLKFIILVSGFRFKPEIYQKQYDEHPITIPSLHVQGELDTVSAPEKVQALLGCCKEGTKTHLMHSGGHFVPNSRGFLKKVIAWLKSVDSTLE</sequence>
<dbReference type="Proteomes" id="UP001306508">
    <property type="component" value="Unassembled WGS sequence"/>
</dbReference>
<evidence type="ECO:0000259" key="2">
    <source>
        <dbReference type="Pfam" id="PF03959"/>
    </source>
</evidence>
<dbReference type="GO" id="GO:0016787">
    <property type="term" value="F:hydrolase activity"/>
    <property type="evidence" value="ECO:0007669"/>
    <property type="project" value="UniProtKB-KW"/>
</dbReference>
<dbReference type="PANTHER" id="PTHR48070">
    <property type="entry name" value="ESTERASE OVCA2"/>
    <property type="match status" value="1"/>
</dbReference>
<organism evidence="3 4">
    <name type="scientific">Arxiozyma heterogenica</name>
    <dbReference type="NCBI Taxonomy" id="278026"/>
    <lineage>
        <taxon>Eukaryota</taxon>
        <taxon>Fungi</taxon>
        <taxon>Dikarya</taxon>
        <taxon>Ascomycota</taxon>
        <taxon>Saccharomycotina</taxon>
        <taxon>Saccharomycetes</taxon>
        <taxon>Saccharomycetales</taxon>
        <taxon>Saccharomycetaceae</taxon>
        <taxon>Arxiozyma</taxon>
    </lineage>
</organism>
<dbReference type="PANTHER" id="PTHR48070:SF6">
    <property type="entry name" value="ESTERASE OVCA2"/>
    <property type="match status" value="1"/>
</dbReference>
<reference evidence="4" key="1">
    <citation type="submission" date="2023-07" db="EMBL/GenBank/DDBJ databases">
        <title>A draft genome of Kazachstania heterogenica Y-27499.</title>
        <authorList>
            <person name="Donic C."/>
            <person name="Kralova J.S."/>
            <person name="Fidel L."/>
            <person name="Ben-Dor S."/>
            <person name="Jung S."/>
        </authorList>
    </citation>
    <scope>NUCLEOTIDE SEQUENCE [LARGE SCALE GENOMIC DNA]</scope>
    <source>
        <strain evidence="4">Y27499</strain>
    </source>
</reference>
<evidence type="ECO:0000256" key="1">
    <source>
        <dbReference type="ARBA" id="ARBA00022801"/>
    </source>
</evidence>
<dbReference type="EMBL" id="JAWIZZ010000056">
    <property type="protein sequence ID" value="KAK5774095.1"/>
    <property type="molecule type" value="Genomic_DNA"/>
</dbReference>
<dbReference type="SUPFAM" id="SSF53474">
    <property type="entry name" value="alpha/beta-Hydrolases"/>
    <property type="match status" value="1"/>
</dbReference>
<dbReference type="GO" id="GO:0005634">
    <property type="term" value="C:nucleus"/>
    <property type="evidence" value="ECO:0007669"/>
    <property type="project" value="TreeGrafter"/>
</dbReference>